<gene>
    <name evidence="1" type="ORF">N658DRAFT_493887</name>
</gene>
<reference evidence="1" key="1">
    <citation type="journal article" date="2023" name="Mol. Phylogenet. Evol.">
        <title>Genome-scale phylogeny and comparative genomics of the fungal order Sordariales.</title>
        <authorList>
            <person name="Hensen N."/>
            <person name="Bonometti L."/>
            <person name="Westerberg I."/>
            <person name="Brannstrom I.O."/>
            <person name="Guillou S."/>
            <person name="Cros-Aarteil S."/>
            <person name="Calhoun S."/>
            <person name="Haridas S."/>
            <person name="Kuo A."/>
            <person name="Mondo S."/>
            <person name="Pangilinan J."/>
            <person name="Riley R."/>
            <person name="LaButti K."/>
            <person name="Andreopoulos B."/>
            <person name="Lipzen A."/>
            <person name="Chen C."/>
            <person name="Yan M."/>
            <person name="Daum C."/>
            <person name="Ng V."/>
            <person name="Clum A."/>
            <person name="Steindorff A."/>
            <person name="Ohm R.A."/>
            <person name="Martin F."/>
            <person name="Silar P."/>
            <person name="Natvig D.O."/>
            <person name="Lalanne C."/>
            <person name="Gautier V."/>
            <person name="Ament-Velasquez S.L."/>
            <person name="Kruys A."/>
            <person name="Hutchinson M.I."/>
            <person name="Powell A.J."/>
            <person name="Barry K."/>
            <person name="Miller A.N."/>
            <person name="Grigoriev I.V."/>
            <person name="Debuchy R."/>
            <person name="Gladieux P."/>
            <person name="Hiltunen Thoren M."/>
            <person name="Johannesson H."/>
        </authorList>
    </citation>
    <scope>NUCLEOTIDE SEQUENCE</scope>
    <source>
        <strain evidence="1">CBS 757.83</strain>
    </source>
</reference>
<evidence type="ECO:0000313" key="2">
    <source>
        <dbReference type="Proteomes" id="UP001305647"/>
    </source>
</evidence>
<protein>
    <submittedName>
        <fullName evidence="1">Uncharacterized protein</fullName>
    </submittedName>
</protein>
<dbReference type="AlphaFoldDB" id="A0AAN6Q4J6"/>
<accession>A0AAN6Q4J6</accession>
<reference evidence="1" key="2">
    <citation type="submission" date="2023-05" db="EMBL/GenBank/DDBJ databases">
        <authorList>
            <consortium name="Lawrence Berkeley National Laboratory"/>
            <person name="Steindorff A."/>
            <person name="Hensen N."/>
            <person name="Bonometti L."/>
            <person name="Westerberg I."/>
            <person name="Brannstrom I.O."/>
            <person name="Guillou S."/>
            <person name="Cros-Aarteil S."/>
            <person name="Calhoun S."/>
            <person name="Haridas S."/>
            <person name="Kuo A."/>
            <person name="Mondo S."/>
            <person name="Pangilinan J."/>
            <person name="Riley R."/>
            <person name="Labutti K."/>
            <person name="Andreopoulos B."/>
            <person name="Lipzen A."/>
            <person name="Chen C."/>
            <person name="Yanf M."/>
            <person name="Daum C."/>
            <person name="Ng V."/>
            <person name="Clum A."/>
            <person name="Ohm R."/>
            <person name="Martin F."/>
            <person name="Silar P."/>
            <person name="Natvig D."/>
            <person name="Lalanne C."/>
            <person name="Gautier V."/>
            <person name="Ament-Velasquez S.L."/>
            <person name="Kruys A."/>
            <person name="Hutchinson M.I."/>
            <person name="Powell A.J."/>
            <person name="Barry K."/>
            <person name="Miller A.N."/>
            <person name="Grigoriev I.V."/>
            <person name="Debuchy R."/>
            <person name="Gladieux P."/>
            <person name="Thoren M.H."/>
            <person name="Johannesson H."/>
        </authorList>
    </citation>
    <scope>NUCLEOTIDE SEQUENCE</scope>
    <source>
        <strain evidence="1">CBS 757.83</strain>
    </source>
</reference>
<organism evidence="1 2">
    <name type="scientific">Parathielavia hyrcaniae</name>
    <dbReference type="NCBI Taxonomy" id="113614"/>
    <lineage>
        <taxon>Eukaryota</taxon>
        <taxon>Fungi</taxon>
        <taxon>Dikarya</taxon>
        <taxon>Ascomycota</taxon>
        <taxon>Pezizomycotina</taxon>
        <taxon>Sordariomycetes</taxon>
        <taxon>Sordariomycetidae</taxon>
        <taxon>Sordariales</taxon>
        <taxon>Chaetomiaceae</taxon>
        <taxon>Parathielavia</taxon>
    </lineage>
</organism>
<comment type="caution">
    <text evidence="1">The sequence shown here is derived from an EMBL/GenBank/DDBJ whole genome shotgun (WGS) entry which is preliminary data.</text>
</comment>
<dbReference type="Proteomes" id="UP001305647">
    <property type="component" value="Unassembled WGS sequence"/>
</dbReference>
<dbReference type="EMBL" id="MU863628">
    <property type="protein sequence ID" value="KAK4103403.1"/>
    <property type="molecule type" value="Genomic_DNA"/>
</dbReference>
<proteinExistence type="predicted"/>
<keyword evidence="2" id="KW-1185">Reference proteome</keyword>
<sequence>MCTQANGSGPCIRNVNWQSTDWRTDDTWSNLALTWNSDQKPNLDFIKGLRRTG</sequence>
<name>A0AAN6Q4J6_9PEZI</name>
<evidence type="ECO:0000313" key="1">
    <source>
        <dbReference type="EMBL" id="KAK4103403.1"/>
    </source>
</evidence>